<protein>
    <submittedName>
        <fullName evidence="2">Uncharacterized protein</fullName>
    </submittedName>
</protein>
<keyword evidence="3" id="KW-1185">Reference proteome</keyword>
<feature type="region of interest" description="Disordered" evidence="1">
    <location>
        <begin position="108"/>
        <end position="137"/>
    </location>
</feature>
<evidence type="ECO:0000313" key="2">
    <source>
        <dbReference type="EMBL" id="MDE1472788.1"/>
    </source>
</evidence>
<organism evidence="2 3">
    <name type="scientific">Eubacterium limosum</name>
    <dbReference type="NCBI Taxonomy" id="1736"/>
    <lineage>
        <taxon>Bacteria</taxon>
        <taxon>Bacillati</taxon>
        <taxon>Bacillota</taxon>
        <taxon>Clostridia</taxon>
        <taxon>Eubacteriales</taxon>
        <taxon>Eubacteriaceae</taxon>
        <taxon>Eubacterium</taxon>
    </lineage>
</organism>
<reference evidence="2 3" key="1">
    <citation type="submission" date="2023-02" db="EMBL/GenBank/DDBJ databases">
        <title>Comparative genome analysis of Eubacterium limosum species.</title>
        <authorList>
            <person name="Bak J.E."/>
        </authorList>
    </citation>
    <scope>NUCLEOTIDE SEQUENCE [LARGE SCALE GENOMIC DNA]</scope>
    <source>
        <strain evidence="2 3">KGMB01548</strain>
    </source>
</reference>
<proteinExistence type="predicted"/>
<dbReference type="EMBL" id="JAQSVD010000020">
    <property type="protein sequence ID" value="MDE1472788.1"/>
    <property type="molecule type" value="Genomic_DNA"/>
</dbReference>
<dbReference type="RefSeq" id="WP_274703047.1">
    <property type="nucleotide sequence ID" value="NZ_JAQSVD010000020.1"/>
</dbReference>
<gene>
    <name evidence="2" type="ORF">PTZ04_21230</name>
</gene>
<evidence type="ECO:0000313" key="3">
    <source>
        <dbReference type="Proteomes" id="UP001215087"/>
    </source>
</evidence>
<name>A0ABT5UUZ4_EUBLI</name>
<evidence type="ECO:0000256" key="1">
    <source>
        <dbReference type="SAM" id="MobiDB-lite"/>
    </source>
</evidence>
<sequence>MSESNEIKKSIDDLKRKFSKKNIDLFDMIGSFGILIYTKKIFKSNKELSESLNLIFNIHLPEYIVKSRPLTLARISKIIFELNEDGTDFSNILNKTILIIKEKEKVLEEEKKEKNTPEAKKGKKNENEKLESWLKGL</sequence>
<accession>A0ABT5UUZ4</accession>
<comment type="caution">
    <text evidence="2">The sequence shown here is derived from an EMBL/GenBank/DDBJ whole genome shotgun (WGS) entry which is preliminary data.</text>
</comment>
<dbReference type="Proteomes" id="UP001215087">
    <property type="component" value="Unassembled WGS sequence"/>
</dbReference>